<keyword evidence="3" id="KW-1185">Reference proteome</keyword>
<keyword evidence="1" id="KW-0732">Signal</keyword>
<dbReference type="Proteomes" id="UP000410492">
    <property type="component" value="Unassembled WGS sequence"/>
</dbReference>
<evidence type="ECO:0000256" key="1">
    <source>
        <dbReference type="SAM" id="SignalP"/>
    </source>
</evidence>
<evidence type="ECO:0000313" key="3">
    <source>
        <dbReference type="Proteomes" id="UP000410492"/>
    </source>
</evidence>
<organism evidence="2 3">
    <name type="scientific">Callosobruchus maculatus</name>
    <name type="common">Southern cowpea weevil</name>
    <name type="synonym">Pulse bruchid</name>
    <dbReference type="NCBI Taxonomy" id="64391"/>
    <lineage>
        <taxon>Eukaryota</taxon>
        <taxon>Metazoa</taxon>
        <taxon>Ecdysozoa</taxon>
        <taxon>Arthropoda</taxon>
        <taxon>Hexapoda</taxon>
        <taxon>Insecta</taxon>
        <taxon>Pterygota</taxon>
        <taxon>Neoptera</taxon>
        <taxon>Endopterygota</taxon>
        <taxon>Coleoptera</taxon>
        <taxon>Polyphaga</taxon>
        <taxon>Cucujiformia</taxon>
        <taxon>Chrysomeloidea</taxon>
        <taxon>Chrysomelidae</taxon>
        <taxon>Bruchinae</taxon>
        <taxon>Bruchini</taxon>
        <taxon>Callosobruchus</taxon>
    </lineage>
</organism>
<sequence>MKWFFCVCALFSTAPAFEMEAKVANRRQKRYVAFPEGSTFIVTLCPTISTVTNIGLFFEGVNWAVAYRLPNQTDIVDLISEKHKKRRRERRDLYKKIESVIE</sequence>
<evidence type="ECO:0000313" key="2">
    <source>
        <dbReference type="EMBL" id="VEN60375.1"/>
    </source>
</evidence>
<feature type="non-terminal residue" evidence="2">
    <location>
        <position position="102"/>
    </location>
</feature>
<gene>
    <name evidence="2" type="ORF">CALMAC_LOCUS18094</name>
</gene>
<reference evidence="2 3" key="1">
    <citation type="submission" date="2019-01" db="EMBL/GenBank/DDBJ databases">
        <authorList>
            <person name="Sayadi A."/>
        </authorList>
    </citation>
    <scope>NUCLEOTIDE SEQUENCE [LARGE SCALE GENOMIC DNA]</scope>
</reference>
<accession>A0A653DJK5</accession>
<protein>
    <submittedName>
        <fullName evidence="2">Uncharacterized protein</fullName>
    </submittedName>
</protein>
<dbReference type="OrthoDB" id="8185446at2759"/>
<dbReference type="EMBL" id="CAACVG010012492">
    <property type="protein sequence ID" value="VEN60375.1"/>
    <property type="molecule type" value="Genomic_DNA"/>
</dbReference>
<feature type="chain" id="PRO_5025057075" evidence="1">
    <location>
        <begin position="17"/>
        <end position="102"/>
    </location>
</feature>
<name>A0A653DJK5_CALMS</name>
<dbReference type="AlphaFoldDB" id="A0A653DJK5"/>
<feature type="signal peptide" evidence="1">
    <location>
        <begin position="1"/>
        <end position="16"/>
    </location>
</feature>
<proteinExistence type="predicted"/>